<accession>G2SQ04</accession>
<keyword evidence="2" id="KW-1185">Reference proteome</keyword>
<dbReference type="InterPro" id="IPR001451">
    <property type="entry name" value="Hexapep"/>
</dbReference>
<organism evidence="1 2">
    <name type="scientific">Ligilactobacillus ruminis (strain ATCC 27782 / RF3)</name>
    <name type="common">Lactobacillus ruminis</name>
    <dbReference type="NCBI Taxonomy" id="1069534"/>
    <lineage>
        <taxon>Bacteria</taxon>
        <taxon>Bacillati</taxon>
        <taxon>Bacillota</taxon>
        <taxon>Bacilli</taxon>
        <taxon>Lactobacillales</taxon>
        <taxon>Lactobacillaceae</taxon>
        <taxon>Ligilactobacillus</taxon>
    </lineage>
</organism>
<dbReference type="EMBL" id="CP003032">
    <property type="protein sequence ID" value="AEN77430.1"/>
    <property type="molecule type" value="Genomic_DNA"/>
</dbReference>
<gene>
    <name evidence="1" type="ordered locus">LRC_00970</name>
</gene>
<dbReference type="InterPro" id="IPR011004">
    <property type="entry name" value="Trimer_LpxA-like_sf"/>
</dbReference>
<protein>
    <submittedName>
        <fullName evidence="1">Exoploysaccharide biosynthesis acetyltransferase</fullName>
    </submittedName>
</protein>
<dbReference type="AlphaFoldDB" id="G2SQ04"/>
<dbReference type="eggNOG" id="COG0110">
    <property type="taxonomic scope" value="Bacteria"/>
</dbReference>
<dbReference type="HOGENOM" id="CLU_051638_7_0_9"/>
<evidence type="ECO:0000313" key="1">
    <source>
        <dbReference type="EMBL" id="AEN77430.1"/>
    </source>
</evidence>
<dbReference type="RefSeq" id="WP_014072714.1">
    <property type="nucleotide sequence ID" value="NC_015975.1"/>
</dbReference>
<dbReference type="PANTHER" id="PTHR23416:SF78">
    <property type="entry name" value="LIPOPOLYSACCHARIDE BIOSYNTHESIS O-ACETYL TRANSFERASE WBBJ-RELATED"/>
    <property type="match status" value="1"/>
</dbReference>
<dbReference type="Gene3D" id="2.160.10.10">
    <property type="entry name" value="Hexapeptide repeat proteins"/>
    <property type="match status" value="1"/>
</dbReference>
<sequence length="194" mass="21767">MKKTIKKLYMLFLHPILFFTNTFKNNLFVRSGQIKRINKMNIGKNISFGRDTRINFYDKENDKKLYIGDGSYFCNRVTILCGGKIVIGRNVLVASDVCFFAENHSIDANSSVPYMKQDLKFKDVYVGDGTWIGEKVIILPGTSVGKKCVIGAGSIITKDVPDYCMAVGNPARVIKKYNTDTGVWEKTSRGDSHG</sequence>
<dbReference type="Proteomes" id="UP000001279">
    <property type="component" value="Chromosome"/>
</dbReference>
<evidence type="ECO:0000313" key="2">
    <source>
        <dbReference type="Proteomes" id="UP000001279"/>
    </source>
</evidence>
<dbReference type="STRING" id="1069534.LRC_00970"/>
<dbReference type="PANTHER" id="PTHR23416">
    <property type="entry name" value="SIALIC ACID SYNTHASE-RELATED"/>
    <property type="match status" value="1"/>
</dbReference>
<reference evidence="1 2" key="1">
    <citation type="journal article" date="2011" name="Microb. Cell Fact.">
        <title>Genome sequences and comparative genomics of two Lactobacillus ruminis strains from the bovine and human intestinal tracts.</title>
        <authorList>
            <person name="Forde B.M."/>
            <person name="Neville B.A."/>
            <person name="O'Donnell M.M."/>
            <person name="Riboulet-Bisson E."/>
            <person name="Claesson M.J."/>
            <person name="Coghlan A."/>
            <person name="Ross R.P."/>
            <person name="O'Toole P.W."/>
        </authorList>
    </citation>
    <scope>NUCLEOTIDE SEQUENCE [LARGE SCALE GENOMIC DNA]</scope>
    <source>
        <strain evidence="2">ATCC 27782 / RF3</strain>
    </source>
</reference>
<dbReference type="GeneID" id="29802781"/>
<dbReference type="Pfam" id="PF00132">
    <property type="entry name" value="Hexapep"/>
    <property type="match status" value="1"/>
</dbReference>
<dbReference type="InterPro" id="IPR051159">
    <property type="entry name" value="Hexapeptide_acetyltransf"/>
</dbReference>
<proteinExistence type="predicted"/>
<dbReference type="SUPFAM" id="SSF51161">
    <property type="entry name" value="Trimeric LpxA-like enzymes"/>
    <property type="match status" value="1"/>
</dbReference>
<keyword evidence="1" id="KW-0808">Transferase</keyword>
<dbReference type="KEGG" id="lrm:LRC_00970"/>
<dbReference type="CDD" id="cd04647">
    <property type="entry name" value="LbH_MAT_like"/>
    <property type="match status" value="1"/>
</dbReference>
<dbReference type="GO" id="GO:0016740">
    <property type="term" value="F:transferase activity"/>
    <property type="evidence" value="ECO:0007669"/>
    <property type="project" value="UniProtKB-KW"/>
</dbReference>
<name>G2SQ04_LIGR2</name>